<dbReference type="InterPro" id="IPR004559">
    <property type="entry name" value="HemW-like"/>
</dbReference>
<dbReference type="InterPro" id="IPR023404">
    <property type="entry name" value="rSAM_horseshoe"/>
</dbReference>
<comment type="function">
    <text evidence="3">Probably acts as a heme chaperone, transferring heme to an unknown acceptor. Binds one molecule of heme per monomer, possibly covalently. Binds 1 [4Fe-4S] cluster. The cluster is coordinated with 3 cysteines and an exchangeable S-adenosyl-L-methionine.</text>
</comment>
<dbReference type="SFLD" id="SFLDF00562">
    <property type="entry name" value="HemN-like__clustered_with_heat"/>
    <property type="match status" value="1"/>
</dbReference>
<feature type="domain" description="Radical SAM core" evidence="4">
    <location>
        <begin position="1"/>
        <end position="234"/>
    </location>
</feature>
<accession>A0A1T4Q1S8</accession>
<keyword evidence="3" id="KW-0143">Chaperone</keyword>
<keyword evidence="3" id="KW-0963">Cytoplasm</keyword>
<evidence type="ECO:0000313" key="5">
    <source>
        <dbReference type="EMBL" id="SJZ97178.1"/>
    </source>
</evidence>
<keyword evidence="3" id="KW-0349">Heme</keyword>
<keyword evidence="3" id="KW-0479">Metal-binding</keyword>
<name>A0A1T4Q1S8_9ENTE</name>
<dbReference type="SFLD" id="SFLDF00288">
    <property type="entry name" value="HemN-like__clustered_with_nucl"/>
    <property type="match status" value="1"/>
</dbReference>
<dbReference type="InterPro" id="IPR007197">
    <property type="entry name" value="rSAM"/>
</dbReference>
<dbReference type="SMART" id="SM00729">
    <property type="entry name" value="Elp3"/>
    <property type="match status" value="1"/>
</dbReference>
<evidence type="ECO:0000259" key="4">
    <source>
        <dbReference type="PROSITE" id="PS51918"/>
    </source>
</evidence>
<dbReference type="PROSITE" id="PS51918">
    <property type="entry name" value="RADICAL_SAM"/>
    <property type="match status" value="1"/>
</dbReference>
<dbReference type="InterPro" id="IPR034505">
    <property type="entry name" value="Coproporphyrinogen-III_oxidase"/>
</dbReference>
<dbReference type="SFLD" id="SFLDG01065">
    <property type="entry name" value="anaerobic_coproporphyrinogen-I"/>
    <property type="match status" value="1"/>
</dbReference>
<comment type="subcellular location">
    <subcellularLocation>
        <location evidence="3">Cytoplasm</location>
    </subcellularLocation>
</comment>
<keyword evidence="6" id="KW-1185">Reference proteome</keyword>
<sequence>MPNNKKISAYLHIPFCEHICYYCDFNKVFLEGQPVDEYIQLLLKEIALTQESYPVKEIPTIYIGGGTPSSLSAKQLEVLLDGVRTLLPYHEEGEFTMEANPGDLTAEKMSVMKSFGVNRISLGVQTFDNRLLKKIGRKHTAEQVFETVNLLKQQHFENISLDLIYALPTQTMESLDETLDLALSLDLPHYSLYSLILENKTQFMNWVRKGKLELPNEDVQADMFARTIEKMNEKKLFQYEISNFAKAGFESKHNLVYWNNEHYYGFGAGASGYLENVRLRNHGPIQHYMTPLRKGELPILEKEHLTRENQMEEEMFLGLRKRSGISKKKFSEKFNVSFEEIYGEVTRKLIQQGLIEEKEGFLVLTERGLYVGNTVFEEFLLLD</sequence>
<dbReference type="InterPro" id="IPR006638">
    <property type="entry name" value="Elp3/MiaA/NifB-like_rSAM"/>
</dbReference>
<protein>
    <recommendedName>
        <fullName evidence="2 3">Heme chaperone HemW</fullName>
    </recommendedName>
</protein>
<keyword evidence="3" id="KW-0004">4Fe-4S</keyword>
<dbReference type="InterPro" id="IPR058240">
    <property type="entry name" value="rSAM_sf"/>
</dbReference>
<dbReference type="STRING" id="263852.SAMN02745116_02016"/>
<evidence type="ECO:0000256" key="2">
    <source>
        <dbReference type="ARBA" id="ARBA00017228"/>
    </source>
</evidence>
<dbReference type="SFLD" id="SFLDS00029">
    <property type="entry name" value="Radical_SAM"/>
    <property type="match status" value="1"/>
</dbReference>
<reference evidence="5 6" key="1">
    <citation type="submission" date="2017-02" db="EMBL/GenBank/DDBJ databases">
        <authorList>
            <person name="Peterson S.W."/>
        </authorList>
    </citation>
    <scope>NUCLEOTIDE SEQUENCE [LARGE SCALE GENOMIC DNA]</scope>
    <source>
        <strain evidence="5 6">ATCC BAA-1030</strain>
    </source>
</reference>
<dbReference type="GO" id="GO:0004109">
    <property type="term" value="F:coproporphyrinogen oxidase activity"/>
    <property type="evidence" value="ECO:0007669"/>
    <property type="project" value="InterPro"/>
</dbReference>
<dbReference type="OrthoDB" id="9808022at2"/>
<dbReference type="RefSeq" id="WP_078807933.1">
    <property type="nucleotide sequence ID" value="NZ_FUXI01000024.1"/>
</dbReference>
<evidence type="ECO:0000313" key="6">
    <source>
        <dbReference type="Proteomes" id="UP000190328"/>
    </source>
</evidence>
<keyword evidence="3" id="KW-0411">Iron-sulfur</keyword>
<evidence type="ECO:0000256" key="3">
    <source>
        <dbReference type="RuleBase" id="RU364116"/>
    </source>
</evidence>
<dbReference type="EMBL" id="FUXI01000024">
    <property type="protein sequence ID" value="SJZ97178.1"/>
    <property type="molecule type" value="Genomic_DNA"/>
</dbReference>
<dbReference type="Proteomes" id="UP000190328">
    <property type="component" value="Unassembled WGS sequence"/>
</dbReference>
<evidence type="ECO:0000256" key="1">
    <source>
        <dbReference type="ARBA" id="ARBA00006100"/>
    </source>
</evidence>
<comment type="similarity">
    <text evidence="1">Belongs to the anaerobic coproporphyrinogen-III oxidase family. HemW subfamily.</text>
</comment>
<keyword evidence="3" id="KW-0408">Iron</keyword>
<dbReference type="NCBIfam" id="TIGR00539">
    <property type="entry name" value="hemN_rel"/>
    <property type="match status" value="1"/>
</dbReference>
<organism evidence="5 6">
    <name type="scientific">Pilibacter termitis</name>
    <dbReference type="NCBI Taxonomy" id="263852"/>
    <lineage>
        <taxon>Bacteria</taxon>
        <taxon>Bacillati</taxon>
        <taxon>Bacillota</taxon>
        <taxon>Bacilli</taxon>
        <taxon>Lactobacillales</taxon>
        <taxon>Enterococcaceae</taxon>
        <taxon>Pilibacter</taxon>
    </lineage>
</organism>
<dbReference type="InterPro" id="IPR010723">
    <property type="entry name" value="HemN_C"/>
</dbReference>
<dbReference type="Gene3D" id="3.80.30.20">
    <property type="entry name" value="tm_1862 like domain"/>
    <property type="match status" value="1"/>
</dbReference>
<keyword evidence="3" id="KW-0949">S-adenosyl-L-methionine</keyword>
<dbReference type="PANTHER" id="PTHR13932:SF5">
    <property type="entry name" value="RADICAL S-ADENOSYL METHIONINE DOMAIN-CONTAINING PROTEIN 1, MITOCHONDRIAL"/>
    <property type="match status" value="1"/>
</dbReference>
<dbReference type="GO" id="GO:0005737">
    <property type="term" value="C:cytoplasm"/>
    <property type="evidence" value="ECO:0007669"/>
    <property type="project" value="UniProtKB-SubCell"/>
</dbReference>
<dbReference type="GO" id="GO:0046872">
    <property type="term" value="F:metal ion binding"/>
    <property type="evidence" value="ECO:0007669"/>
    <property type="project" value="UniProtKB-UniRule"/>
</dbReference>
<dbReference type="SUPFAM" id="SSF102114">
    <property type="entry name" value="Radical SAM enzymes"/>
    <property type="match status" value="1"/>
</dbReference>
<dbReference type="GO" id="GO:0051539">
    <property type="term" value="F:4 iron, 4 sulfur cluster binding"/>
    <property type="evidence" value="ECO:0007669"/>
    <property type="project" value="UniProtKB-UniRule"/>
</dbReference>
<dbReference type="Pfam" id="PF04055">
    <property type="entry name" value="Radical_SAM"/>
    <property type="match status" value="1"/>
</dbReference>
<dbReference type="Pfam" id="PF06969">
    <property type="entry name" value="HemN_C"/>
    <property type="match status" value="1"/>
</dbReference>
<dbReference type="SFLD" id="SFLDG01082">
    <property type="entry name" value="B12-binding_domain_containing"/>
    <property type="match status" value="1"/>
</dbReference>
<proteinExistence type="inferred from homology"/>
<dbReference type="PANTHER" id="PTHR13932">
    <property type="entry name" value="COPROPORPHYRINIGEN III OXIDASE"/>
    <property type="match status" value="1"/>
</dbReference>
<dbReference type="CDD" id="cd01335">
    <property type="entry name" value="Radical_SAM"/>
    <property type="match status" value="1"/>
</dbReference>
<gene>
    <name evidence="5" type="ORF">SAMN02745116_02016</name>
</gene>
<dbReference type="AlphaFoldDB" id="A0A1T4Q1S8"/>
<dbReference type="GO" id="GO:0006779">
    <property type="term" value="P:porphyrin-containing compound biosynthetic process"/>
    <property type="evidence" value="ECO:0007669"/>
    <property type="project" value="InterPro"/>
</dbReference>